<dbReference type="STRING" id="94869.SAMN04488529_101430"/>
<gene>
    <name evidence="1" type="ORF">SAMN04488529_101430</name>
</gene>
<dbReference type="AlphaFoldDB" id="A0A1H0MEQ9"/>
<dbReference type="CDD" id="cd07067">
    <property type="entry name" value="HP_PGM_like"/>
    <property type="match status" value="1"/>
</dbReference>
<dbReference type="PANTHER" id="PTHR48100">
    <property type="entry name" value="BROAD-SPECIFICITY PHOSPHATASE YOR283W-RELATED"/>
    <property type="match status" value="1"/>
</dbReference>
<accession>A0A1H0MEQ9</accession>
<dbReference type="RefSeq" id="WP_089965303.1">
    <property type="nucleotide sequence ID" value="NZ_FNJM01000001.1"/>
</dbReference>
<dbReference type="OrthoDB" id="9782128at2"/>
<dbReference type="GO" id="GO:0016791">
    <property type="term" value="F:phosphatase activity"/>
    <property type="evidence" value="ECO:0007669"/>
    <property type="project" value="TreeGrafter"/>
</dbReference>
<dbReference type="InterPro" id="IPR029033">
    <property type="entry name" value="His_PPase_superfam"/>
</dbReference>
<name>A0A1H0MEQ9_9CLOT</name>
<proteinExistence type="predicted"/>
<protein>
    <submittedName>
        <fullName evidence="1">Broad specificity phosphatase PhoE</fullName>
    </submittedName>
</protein>
<dbReference type="SMART" id="SM00855">
    <property type="entry name" value="PGAM"/>
    <property type="match status" value="1"/>
</dbReference>
<reference evidence="1 2" key="1">
    <citation type="submission" date="2016-10" db="EMBL/GenBank/DDBJ databases">
        <authorList>
            <person name="de Groot N.N."/>
        </authorList>
    </citation>
    <scope>NUCLEOTIDE SEQUENCE [LARGE SCALE GENOMIC DNA]</scope>
    <source>
        <strain evidence="1 2">DSM 12272</strain>
    </source>
</reference>
<dbReference type="Proteomes" id="UP000198597">
    <property type="component" value="Unassembled WGS sequence"/>
</dbReference>
<keyword evidence="2" id="KW-1185">Reference proteome</keyword>
<dbReference type="GO" id="GO:0005737">
    <property type="term" value="C:cytoplasm"/>
    <property type="evidence" value="ECO:0007669"/>
    <property type="project" value="TreeGrafter"/>
</dbReference>
<evidence type="ECO:0000313" key="1">
    <source>
        <dbReference type="EMBL" id="SDO78918.1"/>
    </source>
</evidence>
<dbReference type="Pfam" id="PF00300">
    <property type="entry name" value="His_Phos_1"/>
    <property type="match status" value="1"/>
</dbReference>
<dbReference type="InterPro" id="IPR050275">
    <property type="entry name" value="PGM_Phosphatase"/>
</dbReference>
<evidence type="ECO:0000313" key="2">
    <source>
        <dbReference type="Proteomes" id="UP000198597"/>
    </source>
</evidence>
<organism evidence="1 2">
    <name type="scientific">Clostridium gasigenes</name>
    <dbReference type="NCBI Taxonomy" id="94869"/>
    <lineage>
        <taxon>Bacteria</taxon>
        <taxon>Bacillati</taxon>
        <taxon>Bacillota</taxon>
        <taxon>Clostridia</taxon>
        <taxon>Eubacteriales</taxon>
        <taxon>Clostridiaceae</taxon>
        <taxon>Clostridium</taxon>
    </lineage>
</organism>
<dbReference type="PANTHER" id="PTHR48100:SF59">
    <property type="entry name" value="ADENOSYLCOBALAMIN_ALPHA-RIBAZOLE PHOSPHATASE"/>
    <property type="match status" value="1"/>
</dbReference>
<dbReference type="EMBL" id="FNJM01000001">
    <property type="protein sequence ID" value="SDO78918.1"/>
    <property type="molecule type" value="Genomic_DNA"/>
</dbReference>
<sequence length="175" mass="20144">MTQFYFIRHGEQDWDIVEKHNLKGQAIDLIPLTQNGINQANRAAKDIRICGSDIIICSPYTRALQTALIISKNTGIDLSVEFDLREWQSDLTFDYDSKGQLIELWHDYLLHNGVYPQGEVKPWETKENLKKRINSVLIKYSNYSTVIVVAHAEIFASLISTDEILHCSILEYTQN</sequence>
<dbReference type="InterPro" id="IPR013078">
    <property type="entry name" value="His_Pase_superF_clade-1"/>
</dbReference>
<dbReference type="Gene3D" id="3.40.50.1240">
    <property type="entry name" value="Phosphoglycerate mutase-like"/>
    <property type="match status" value="1"/>
</dbReference>
<dbReference type="SUPFAM" id="SSF53254">
    <property type="entry name" value="Phosphoglycerate mutase-like"/>
    <property type="match status" value="1"/>
</dbReference>